<dbReference type="Gene3D" id="3.15.10.40">
    <property type="entry name" value="Uncharacterised protein PF07273, DUF1439"/>
    <property type="match status" value="1"/>
</dbReference>
<dbReference type="Proteomes" id="UP000234341">
    <property type="component" value="Unassembled WGS sequence"/>
</dbReference>
<dbReference type="RefSeq" id="WP_101684892.1">
    <property type="nucleotide sequence ID" value="NZ_PJRP01000020.1"/>
</dbReference>
<comment type="caution">
    <text evidence="2">The sequence shown here is derived from an EMBL/GenBank/DDBJ whole genome shotgun (WGS) entry which is preliminary data.</text>
</comment>
<dbReference type="EMBL" id="PJRP01000020">
    <property type="protein sequence ID" value="PLP97130.1"/>
    <property type="molecule type" value="Genomic_DNA"/>
</dbReference>
<keyword evidence="1" id="KW-0732">Signal</keyword>
<sequence length="194" mass="21149">MPLTAQPSRPTRHLRRFLALAITATALGTAHAGYNVWTGEYTFTKAELQSAVAKKFPTTLRYGELVSVQLSNPRLVLDQATNRVTTQMDAAMSNTILPAPPVNGTMSLNSGVKYDPTRRAVLLDNPTVQDVQVQGMNQYTPQLNAIGAVVAEQLLKDYPLYTFKPEELRFNGKDVQPGAITVTPGGISVKVDLH</sequence>
<dbReference type="STRING" id="82633.GCA_000974605_03054"/>
<proteinExistence type="predicted"/>
<evidence type="ECO:0000256" key="1">
    <source>
        <dbReference type="SAM" id="SignalP"/>
    </source>
</evidence>
<evidence type="ECO:0000313" key="2">
    <source>
        <dbReference type="EMBL" id="PLP97130.1"/>
    </source>
</evidence>
<dbReference type="Pfam" id="PF07273">
    <property type="entry name" value="DUF1439"/>
    <property type="match status" value="1"/>
</dbReference>
<feature type="signal peptide" evidence="1">
    <location>
        <begin position="1"/>
        <end position="32"/>
    </location>
</feature>
<reference evidence="2 3" key="1">
    <citation type="submission" date="2017-12" db="EMBL/GenBank/DDBJ databases">
        <title>Genome sequence of the active heterotrophic nitrifier-denitrifier, Cupriavidus pauculus UM1.</title>
        <authorList>
            <person name="Putonti C."/>
            <person name="Castignetti D."/>
        </authorList>
    </citation>
    <scope>NUCLEOTIDE SEQUENCE [LARGE SCALE GENOMIC DNA]</scope>
    <source>
        <strain evidence="2 3">UM1</strain>
    </source>
</reference>
<gene>
    <name evidence="2" type="ORF">CYJ10_29060</name>
</gene>
<protein>
    <submittedName>
        <fullName evidence="2">DUF1439 domain-containing protein</fullName>
    </submittedName>
</protein>
<dbReference type="OrthoDB" id="8535650at2"/>
<evidence type="ECO:0000313" key="3">
    <source>
        <dbReference type="Proteomes" id="UP000234341"/>
    </source>
</evidence>
<accession>A0A2N5C4L7</accession>
<feature type="chain" id="PRO_5014717036" evidence="1">
    <location>
        <begin position="33"/>
        <end position="194"/>
    </location>
</feature>
<dbReference type="AlphaFoldDB" id="A0A2N5C4L7"/>
<name>A0A2N5C4L7_9BURK</name>
<organism evidence="2 3">
    <name type="scientific">Cupriavidus pauculus</name>
    <dbReference type="NCBI Taxonomy" id="82633"/>
    <lineage>
        <taxon>Bacteria</taxon>
        <taxon>Pseudomonadati</taxon>
        <taxon>Pseudomonadota</taxon>
        <taxon>Betaproteobacteria</taxon>
        <taxon>Burkholderiales</taxon>
        <taxon>Burkholderiaceae</taxon>
        <taxon>Cupriavidus</taxon>
    </lineage>
</organism>
<dbReference type="InterPro" id="IPR010835">
    <property type="entry name" value="DUF1439"/>
</dbReference>